<evidence type="ECO:0000256" key="1">
    <source>
        <dbReference type="ARBA" id="ARBA00005232"/>
    </source>
</evidence>
<dbReference type="PANTHER" id="PTHR22589:SF103">
    <property type="entry name" value="CARNITINE O-ACETYL-TRANSFERASE, ISOFORM A-RELATED"/>
    <property type="match status" value="1"/>
</dbReference>
<sequence length="318" mass="35588">MPVTNAAGQPLSLSALSSLFSDIIKQSPEKQQHAIGIVSSDKRDRWAEIYEELKGNPKNSSHLSCIEDALFVVCLDQESEPPKGYSEKDEQARQCLHGGGTMSNSCNRWFDKTLQFVIGANGACGLTYEHTPAEGPPVAAMMDFICDKMLGKDFRDDSSVPEGKVKRLDFELSEAQIAQIEKSGKNMDRAADDVDIAVYVYKRFGKNYPKSVGISPDSFIQMAFQLAFFRIHSALPPTYETATLRKFEEGRTENIRSPNALAETFVRKMAPGNEPVEEVYQALKAAAESHKKYTVRDLYFFIFLKSQYPFEIFADCVT</sequence>
<evidence type="ECO:0000256" key="2">
    <source>
        <dbReference type="ARBA" id="ARBA00022679"/>
    </source>
</evidence>
<comment type="similarity">
    <text evidence="1 5">Belongs to the carnitine/choline acetyltransferase family.</text>
</comment>
<keyword evidence="8" id="KW-1185">Reference proteome</keyword>
<name>A0AAN8FDL8_TRICO</name>
<comment type="caution">
    <text evidence="7">The sequence shown here is derived from an EMBL/GenBank/DDBJ whole genome shotgun (WGS) entry which is preliminary data.</text>
</comment>
<dbReference type="Pfam" id="PF00755">
    <property type="entry name" value="Carn_acyltransf"/>
    <property type="match status" value="1"/>
</dbReference>
<feature type="active site" description="Proton acceptor" evidence="4">
    <location>
        <position position="130"/>
    </location>
</feature>
<evidence type="ECO:0000256" key="3">
    <source>
        <dbReference type="ARBA" id="ARBA00023315"/>
    </source>
</evidence>
<dbReference type="Proteomes" id="UP001331761">
    <property type="component" value="Unassembled WGS sequence"/>
</dbReference>
<proteinExistence type="inferred from homology"/>
<dbReference type="EMBL" id="WIXE01010918">
    <property type="protein sequence ID" value="KAK5977186.1"/>
    <property type="molecule type" value="Genomic_DNA"/>
</dbReference>
<dbReference type="Gene3D" id="3.30.559.10">
    <property type="entry name" value="Chloramphenicol acetyltransferase-like domain"/>
    <property type="match status" value="1"/>
</dbReference>
<evidence type="ECO:0000259" key="6">
    <source>
        <dbReference type="Pfam" id="PF00755"/>
    </source>
</evidence>
<feature type="domain" description="Choline/carnitine acyltransferase" evidence="6">
    <location>
        <begin position="2"/>
        <end position="294"/>
    </location>
</feature>
<dbReference type="PANTHER" id="PTHR22589">
    <property type="entry name" value="CARNITINE O-ACYLTRANSFERASE"/>
    <property type="match status" value="1"/>
</dbReference>
<evidence type="ECO:0000313" key="8">
    <source>
        <dbReference type="Proteomes" id="UP001331761"/>
    </source>
</evidence>
<accession>A0AAN8FDL8</accession>
<keyword evidence="3 5" id="KW-0012">Acyltransferase</keyword>
<keyword evidence="2 5" id="KW-0808">Transferase</keyword>
<dbReference type="InterPro" id="IPR039551">
    <property type="entry name" value="Cho/carn_acyl_trans"/>
</dbReference>
<dbReference type="GO" id="GO:0004092">
    <property type="term" value="F:carnitine O-acetyltransferase activity"/>
    <property type="evidence" value="ECO:0007669"/>
    <property type="project" value="TreeGrafter"/>
</dbReference>
<dbReference type="AlphaFoldDB" id="A0AAN8FDL8"/>
<evidence type="ECO:0000256" key="5">
    <source>
        <dbReference type="RuleBase" id="RU003801"/>
    </source>
</evidence>
<organism evidence="7 8">
    <name type="scientific">Trichostrongylus colubriformis</name>
    <name type="common">Black scour worm</name>
    <dbReference type="NCBI Taxonomy" id="6319"/>
    <lineage>
        <taxon>Eukaryota</taxon>
        <taxon>Metazoa</taxon>
        <taxon>Ecdysozoa</taxon>
        <taxon>Nematoda</taxon>
        <taxon>Chromadorea</taxon>
        <taxon>Rhabditida</taxon>
        <taxon>Rhabditina</taxon>
        <taxon>Rhabditomorpha</taxon>
        <taxon>Strongyloidea</taxon>
        <taxon>Trichostrongylidae</taxon>
        <taxon>Trichostrongylus</taxon>
    </lineage>
</organism>
<dbReference type="Gene3D" id="3.30.559.70">
    <property type="entry name" value="Choline/Carnitine o-acyltransferase, domain 2"/>
    <property type="match status" value="1"/>
</dbReference>
<dbReference type="InterPro" id="IPR042231">
    <property type="entry name" value="Cho/carn_acyl_trans_2"/>
</dbReference>
<dbReference type="GO" id="GO:0019254">
    <property type="term" value="P:carnitine metabolic process, CoA-linked"/>
    <property type="evidence" value="ECO:0007669"/>
    <property type="project" value="TreeGrafter"/>
</dbReference>
<gene>
    <name evidence="7" type="ORF">GCK32_003636</name>
</gene>
<dbReference type="SUPFAM" id="SSF52777">
    <property type="entry name" value="CoA-dependent acyltransferases"/>
    <property type="match status" value="2"/>
</dbReference>
<dbReference type="InterPro" id="IPR000542">
    <property type="entry name" value="Carn_acyl_trans"/>
</dbReference>
<protein>
    <submittedName>
        <fullName evidence="7">Carnitine O-acetyltransferase</fullName>
    </submittedName>
</protein>
<dbReference type="GO" id="GO:0005777">
    <property type="term" value="C:peroxisome"/>
    <property type="evidence" value="ECO:0007669"/>
    <property type="project" value="TreeGrafter"/>
</dbReference>
<dbReference type="PROSITE" id="PS00440">
    <property type="entry name" value="ACYLTRANSF_C_2"/>
    <property type="match status" value="1"/>
</dbReference>
<reference evidence="7 8" key="1">
    <citation type="submission" date="2019-10" db="EMBL/GenBank/DDBJ databases">
        <title>Assembly and Annotation for the nematode Trichostrongylus colubriformis.</title>
        <authorList>
            <person name="Martin J."/>
        </authorList>
    </citation>
    <scope>NUCLEOTIDE SEQUENCE [LARGE SCALE GENOMIC DNA]</scope>
    <source>
        <strain evidence="7">G859</strain>
        <tissue evidence="7">Whole worm</tissue>
    </source>
</reference>
<dbReference type="InterPro" id="IPR023213">
    <property type="entry name" value="CAT-like_dom_sf"/>
</dbReference>
<evidence type="ECO:0000313" key="7">
    <source>
        <dbReference type="EMBL" id="KAK5977186.1"/>
    </source>
</evidence>
<evidence type="ECO:0000256" key="4">
    <source>
        <dbReference type="PIRSR" id="PIRSR600542-1"/>
    </source>
</evidence>